<dbReference type="AlphaFoldDB" id="K8PBB3"/>
<evidence type="ECO:0000313" key="3">
    <source>
        <dbReference type="EMBL" id="EKS38049.1"/>
    </source>
</evidence>
<dbReference type="PATRIC" id="fig|883078.3.peg.1938"/>
<reference evidence="3 4" key="1">
    <citation type="submission" date="2012-04" db="EMBL/GenBank/DDBJ databases">
        <title>The Genome Sequence of Afipia broomeae ATCC 49717.</title>
        <authorList>
            <consortium name="The Broad Institute Genome Sequencing Platform"/>
            <person name="Earl A."/>
            <person name="Ward D."/>
            <person name="Feldgarden M."/>
            <person name="Gevers D."/>
            <person name="Huys G."/>
            <person name="Walker B."/>
            <person name="Young S.K."/>
            <person name="Zeng Q."/>
            <person name="Gargeya S."/>
            <person name="Fitzgerald M."/>
            <person name="Haas B."/>
            <person name="Abouelleil A."/>
            <person name="Alvarado L."/>
            <person name="Arachchi H.M."/>
            <person name="Berlin A."/>
            <person name="Chapman S.B."/>
            <person name="Goldberg J."/>
            <person name="Griggs A."/>
            <person name="Gujja S."/>
            <person name="Hansen M."/>
            <person name="Howarth C."/>
            <person name="Imamovic A."/>
            <person name="Larimer J."/>
            <person name="McCowen C."/>
            <person name="Montmayeur A."/>
            <person name="Murphy C."/>
            <person name="Neiman D."/>
            <person name="Pearson M."/>
            <person name="Priest M."/>
            <person name="Roberts A."/>
            <person name="Saif S."/>
            <person name="Shea T."/>
            <person name="Sisk P."/>
            <person name="Sykes S."/>
            <person name="Wortman J."/>
            <person name="Nusbaum C."/>
            <person name="Birren B."/>
        </authorList>
    </citation>
    <scope>NUCLEOTIDE SEQUENCE [LARGE SCALE GENOMIC DNA]</scope>
    <source>
        <strain evidence="3 4">ATCC 49717</strain>
    </source>
</reference>
<evidence type="ECO:0000256" key="2">
    <source>
        <dbReference type="SAM" id="SignalP"/>
    </source>
</evidence>
<feature type="region of interest" description="Disordered" evidence="1">
    <location>
        <begin position="22"/>
        <end position="101"/>
    </location>
</feature>
<feature type="chain" id="PRO_5003919843" evidence="2">
    <location>
        <begin position="22"/>
        <end position="101"/>
    </location>
</feature>
<sequence length="101" mass="9207">MRLIAIVLVLAQIGGATAVLAQASGGTGGSSGGSTGASSPGAASGGSLGTSAGSPGTNSLGTAAPSGSGTTGSAATGTGDPRVDKKDRDVDNKVKSICKGC</sequence>
<evidence type="ECO:0000256" key="1">
    <source>
        <dbReference type="SAM" id="MobiDB-lite"/>
    </source>
</evidence>
<keyword evidence="2" id="KW-0732">Signal</keyword>
<feature type="compositionally biased region" description="Low complexity" evidence="1">
    <location>
        <begin position="49"/>
        <end position="79"/>
    </location>
</feature>
<protein>
    <submittedName>
        <fullName evidence="3">Uncharacterized protein</fullName>
    </submittedName>
</protein>
<feature type="signal peptide" evidence="2">
    <location>
        <begin position="1"/>
        <end position="21"/>
    </location>
</feature>
<feature type="compositionally biased region" description="Gly residues" evidence="1">
    <location>
        <begin position="25"/>
        <end position="35"/>
    </location>
</feature>
<proteinExistence type="predicted"/>
<evidence type="ECO:0000313" key="4">
    <source>
        <dbReference type="Proteomes" id="UP000001096"/>
    </source>
</evidence>
<name>K8PBB3_9BRAD</name>
<gene>
    <name evidence="3" type="ORF">HMPREF9695_01889</name>
</gene>
<dbReference type="HOGENOM" id="CLU_2285441_0_0_5"/>
<keyword evidence="4" id="KW-1185">Reference proteome</keyword>
<dbReference type="EMBL" id="AGWX01000003">
    <property type="protein sequence ID" value="EKS38049.1"/>
    <property type="molecule type" value="Genomic_DNA"/>
</dbReference>
<comment type="caution">
    <text evidence="3">The sequence shown here is derived from an EMBL/GenBank/DDBJ whole genome shotgun (WGS) entry which is preliminary data.</text>
</comment>
<feature type="compositionally biased region" description="Basic and acidic residues" evidence="1">
    <location>
        <begin position="81"/>
        <end position="94"/>
    </location>
</feature>
<organism evidence="3 4">
    <name type="scientific">Afipia broomeae ATCC 49717</name>
    <dbReference type="NCBI Taxonomy" id="883078"/>
    <lineage>
        <taxon>Bacteria</taxon>
        <taxon>Pseudomonadati</taxon>
        <taxon>Pseudomonadota</taxon>
        <taxon>Alphaproteobacteria</taxon>
        <taxon>Hyphomicrobiales</taxon>
        <taxon>Nitrobacteraceae</taxon>
        <taxon>Afipia</taxon>
    </lineage>
</organism>
<accession>K8PBB3</accession>
<dbReference type="Proteomes" id="UP000001096">
    <property type="component" value="Unassembled WGS sequence"/>
</dbReference>